<feature type="region of interest" description="Disordered" evidence="1">
    <location>
        <begin position="1"/>
        <end position="33"/>
    </location>
</feature>
<dbReference type="EMBL" id="CP040915">
    <property type="protein sequence ID" value="QDC24328.1"/>
    <property type="molecule type" value="Genomic_DNA"/>
</dbReference>
<dbReference type="AlphaFoldDB" id="A0A5B8C1W2"/>
<dbReference type="RefSeq" id="WP_139927770.1">
    <property type="nucleotide sequence ID" value="NZ_CP040915.1"/>
</dbReference>
<keyword evidence="2" id="KW-0472">Membrane</keyword>
<evidence type="ECO:0000313" key="3">
    <source>
        <dbReference type="EMBL" id="QDC24328.1"/>
    </source>
</evidence>
<dbReference type="Proteomes" id="UP000314616">
    <property type="component" value="Chromosome"/>
</dbReference>
<reference evidence="3 4" key="1">
    <citation type="submission" date="2019-05" db="EMBL/GenBank/DDBJ databases">
        <title>Georgenia *** sp. nov., and Georgenia *** sp. nov., isolated from the intestinal contents of plateau pika (Ochotona curzoniae) in the Qinghai-Tibet plateau of China.</title>
        <authorList>
            <person name="Tian Z."/>
        </authorList>
    </citation>
    <scope>NUCLEOTIDE SEQUENCE [LARGE SCALE GENOMIC DNA]</scope>
    <source>
        <strain evidence="3 4">Z443</strain>
    </source>
</reference>
<keyword evidence="2" id="KW-1133">Transmembrane helix</keyword>
<proteinExistence type="predicted"/>
<name>A0A5B8C1W2_9MICO</name>
<feature type="transmembrane region" description="Helical" evidence="2">
    <location>
        <begin position="39"/>
        <end position="60"/>
    </location>
</feature>
<gene>
    <name evidence="3" type="ORF">FE374_06555</name>
</gene>
<dbReference type="OrthoDB" id="5148572at2"/>
<protein>
    <recommendedName>
        <fullName evidence="5">Cell division protein FtsL</fullName>
    </recommendedName>
</protein>
<organism evidence="3 4">
    <name type="scientific">Georgenia yuyongxinii</name>
    <dbReference type="NCBI Taxonomy" id="2589797"/>
    <lineage>
        <taxon>Bacteria</taxon>
        <taxon>Bacillati</taxon>
        <taxon>Actinomycetota</taxon>
        <taxon>Actinomycetes</taxon>
        <taxon>Micrococcales</taxon>
        <taxon>Bogoriellaceae</taxon>
        <taxon>Georgenia</taxon>
    </lineage>
</organism>
<evidence type="ECO:0000313" key="4">
    <source>
        <dbReference type="Proteomes" id="UP000314616"/>
    </source>
</evidence>
<evidence type="ECO:0008006" key="5">
    <source>
        <dbReference type="Google" id="ProtNLM"/>
    </source>
</evidence>
<dbReference type="KEGG" id="gyu:FE374_06555"/>
<accession>A0A5B8C1W2</accession>
<sequence>MSAAPARAPRTTAASAPRPTPAWRPRLSVVPSPRPARSLVPYLLLCAAILTAALLGALLLNTHMAAAAYEIHDQQVALSRLDEAEASLRAQVEEAGAPATLQRRAAELGMVPAEGLRFVRLADGALLGAGEAG</sequence>
<keyword evidence="2" id="KW-0812">Transmembrane</keyword>
<evidence type="ECO:0000256" key="1">
    <source>
        <dbReference type="SAM" id="MobiDB-lite"/>
    </source>
</evidence>
<evidence type="ECO:0000256" key="2">
    <source>
        <dbReference type="SAM" id="Phobius"/>
    </source>
</evidence>